<evidence type="ECO:0000256" key="3">
    <source>
        <dbReference type="ARBA" id="ARBA00022670"/>
    </source>
</evidence>
<dbReference type="AlphaFoldDB" id="A0A0B4LCF0"/>
<keyword evidence="8" id="KW-0732">Signal</keyword>
<evidence type="ECO:0000313" key="10">
    <source>
        <dbReference type="EMBL" id="AHL66980.1"/>
    </source>
</evidence>
<feature type="chain" id="PRO_5002094476" evidence="8">
    <location>
        <begin position="26"/>
        <end position="363"/>
    </location>
</feature>
<dbReference type="InterPro" id="IPR024079">
    <property type="entry name" value="MetalloPept_cat_dom_sf"/>
</dbReference>
<evidence type="ECO:0000256" key="7">
    <source>
        <dbReference type="ARBA" id="ARBA00023049"/>
    </source>
</evidence>
<evidence type="ECO:0000256" key="8">
    <source>
        <dbReference type="SAM" id="SignalP"/>
    </source>
</evidence>
<dbReference type="InterPro" id="IPR050414">
    <property type="entry name" value="Fungal_M35_metalloproteases"/>
</dbReference>
<evidence type="ECO:0000256" key="5">
    <source>
        <dbReference type="ARBA" id="ARBA00022801"/>
    </source>
</evidence>
<sequence>MVSFQRWLAGATCVAAIVVSGSVYAAKADIQVTIQEASAKGDAGAGKVLYTISNTSAAPLHILNWETPLNGVSGDLFSVALGGQPVRYVGRLVKRKPASDKDYITLKPNESRAVEVDLSAYYEMYRGGQYVVKYKRSAETLVREAGNAVQAKTGGAGGGITLETNALPLTVDGGPAPSSKQTSGDLLGAINASGSTSFASCSNSQKTALTTARSDAASIATNAKSYLAANKTGSRYTWWFGAVTSGRYATATSHYGNISSALGGQSYKFDCSCSDSGTYAYVYPDQPYTVYLCGAYWQAPANGTDSKSGTLVHETSHFTVVAGTGDHVYGQSGAHSLATSDPDSALDNADNHEYFAENNPARQ</sequence>
<feature type="signal peptide" evidence="8">
    <location>
        <begin position="1"/>
        <end position="25"/>
    </location>
</feature>
<evidence type="ECO:0000256" key="6">
    <source>
        <dbReference type="ARBA" id="ARBA00022833"/>
    </source>
</evidence>
<organism evidence="10">
    <name type="scientific">Collimonas sp. ZL261</name>
    <dbReference type="NCBI Taxonomy" id="1472201"/>
    <lineage>
        <taxon>Bacteria</taxon>
        <taxon>Pseudomonadati</taxon>
        <taxon>Pseudomonadota</taxon>
        <taxon>Betaproteobacteria</taxon>
        <taxon>Burkholderiales</taxon>
        <taxon>Oxalobacteraceae</taxon>
        <taxon>Collimonas</taxon>
    </lineage>
</organism>
<evidence type="ECO:0000259" key="9">
    <source>
        <dbReference type="SMART" id="SM01351"/>
    </source>
</evidence>
<keyword evidence="5 10" id="KW-0378">Hydrolase</keyword>
<dbReference type="SUPFAM" id="SSF55486">
    <property type="entry name" value="Metalloproteases ('zincins'), catalytic domain"/>
    <property type="match status" value="1"/>
</dbReference>
<name>A0A0B4LCF0_9BURK</name>
<dbReference type="Gene3D" id="2.60.40.2970">
    <property type="match status" value="1"/>
</dbReference>
<comment type="cofactor">
    <cofactor evidence="1">
        <name>Zn(2+)</name>
        <dbReference type="ChEBI" id="CHEBI:29105"/>
    </cofactor>
</comment>
<dbReference type="InterPro" id="IPR034115">
    <property type="entry name" value="M35_peptidyl-Lys"/>
</dbReference>
<keyword evidence="4" id="KW-0479">Metal-binding</keyword>
<reference evidence="10" key="1">
    <citation type="submission" date="2013-12" db="EMBL/GenBank/DDBJ databases">
        <title>Gene cloning, expression and the characterization of the cold-active proteases produced by Collimonas sp. ZL261.</title>
        <authorList>
            <person name="Li J."/>
            <person name="Zhang D."/>
            <person name="Lu C."/>
            <person name="Liu W."/>
        </authorList>
    </citation>
    <scope>NUCLEOTIDE SEQUENCE</scope>
    <source>
        <strain evidence="10">ZL261</strain>
    </source>
</reference>
<dbReference type="Gene3D" id="3.40.390.10">
    <property type="entry name" value="Collagenase (Catalytic Domain)"/>
    <property type="match status" value="1"/>
</dbReference>
<accession>A0A0B4LCF0</accession>
<feature type="domain" description="Lysine-specific metallo-endopeptidase" evidence="9">
    <location>
        <begin position="225"/>
        <end position="357"/>
    </location>
</feature>
<dbReference type="GO" id="GO:0046872">
    <property type="term" value="F:metal ion binding"/>
    <property type="evidence" value="ECO:0007669"/>
    <property type="project" value="UniProtKB-KW"/>
</dbReference>
<dbReference type="SMR" id="A0A0B4LCF0"/>
<dbReference type="InterPro" id="IPR029463">
    <property type="entry name" value="Lys_MEP"/>
</dbReference>
<dbReference type="CDD" id="cd11306">
    <property type="entry name" value="M35_peptidyl-Lys"/>
    <property type="match status" value="1"/>
</dbReference>
<dbReference type="GO" id="GO:0006508">
    <property type="term" value="P:proteolysis"/>
    <property type="evidence" value="ECO:0007669"/>
    <property type="project" value="UniProtKB-KW"/>
</dbReference>
<keyword evidence="6" id="KW-0862">Zinc</keyword>
<evidence type="ECO:0000256" key="2">
    <source>
        <dbReference type="ARBA" id="ARBA00010279"/>
    </source>
</evidence>
<dbReference type="GO" id="GO:0004222">
    <property type="term" value="F:metalloendopeptidase activity"/>
    <property type="evidence" value="ECO:0007669"/>
    <property type="project" value="InterPro"/>
</dbReference>
<evidence type="ECO:0000256" key="4">
    <source>
        <dbReference type="ARBA" id="ARBA00022723"/>
    </source>
</evidence>
<keyword evidence="7" id="KW-0482">Metalloprotease</keyword>
<dbReference type="EC" id="3.4.24.20" evidence="10"/>
<proteinExistence type="inferred from homology"/>
<dbReference type="EMBL" id="KF992845">
    <property type="protein sequence ID" value="AHL66980.1"/>
    <property type="molecule type" value="Genomic_DNA"/>
</dbReference>
<comment type="similarity">
    <text evidence="2">Belongs to the peptidase M35 family.</text>
</comment>
<keyword evidence="3 10" id="KW-0645">Protease</keyword>
<dbReference type="PANTHER" id="PTHR37016:SF3">
    <property type="entry name" value="NEUTRAL PROTEASE 2-RELATED"/>
    <property type="match status" value="1"/>
</dbReference>
<dbReference type="Pfam" id="PF14521">
    <property type="entry name" value="Aspzincin_M35"/>
    <property type="match status" value="1"/>
</dbReference>
<evidence type="ECO:0000256" key="1">
    <source>
        <dbReference type="ARBA" id="ARBA00001947"/>
    </source>
</evidence>
<protein>
    <submittedName>
        <fullName evidence="10">Protease</fullName>
        <ecNumber evidence="10">3.4.24.20</ecNumber>
    </submittedName>
</protein>
<dbReference type="SMART" id="SM01351">
    <property type="entry name" value="Aspzincin_M35"/>
    <property type="match status" value="1"/>
</dbReference>
<dbReference type="PANTHER" id="PTHR37016">
    <property type="match status" value="1"/>
</dbReference>